<proteinExistence type="predicted"/>
<gene>
    <name evidence="2" type="ORF">NTEN_LOCUS7255</name>
</gene>
<feature type="region of interest" description="Disordered" evidence="1">
    <location>
        <begin position="1"/>
        <end position="25"/>
    </location>
</feature>
<evidence type="ECO:0000313" key="3">
    <source>
        <dbReference type="Proteomes" id="UP000479000"/>
    </source>
</evidence>
<dbReference type="Proteomes" id="UP000479000">
    <property type="component" value="Unassembled WGS sequence"/>
</dbReference>
<dbReference type="AlphaFoldDB" id="A0A6H5GEQ9"/>
<name>A0A6H5GEQ9_9HEMI</name>
<protein>
    <submittedName>
        <fullName evidence="2">Uncharacterized protein</fullName>
    </submittedName>
</protein>
<dbReference type="EMBL" id="CADCXU010010867">
    <property type="protein sequence ID" value="CAB0001468.1"/>
    <property type="molecule type" value="Genomic_DNA"/>
</dbReference>
<organism evidence="2 3">
    <name type="scientific">Nesidiocoris tenuis</name>
    <dbReference type="NCBI Taxonomy" id="355587"/>
    <lineage>
        <taxon>Eukaryota</taxon>
        <taxon>Metazoa</taxon>
        <taxon>Ecdysozoa</taxon>
        <taxon>Arthropoda</taxon>
        <taxon>Hexapoda</taxon>
        <taxon>Insecta</taxon>
        <taxon>Pterygota</taxon>
        <taxon>Neoptera</taxon>
        <taxon>Paraneoptera</taxon>
        <taxon>Hemiptera</taxon>
        <taxon>Heteroptera</taxon>
        <taxon>Panheteroptera</taxon>
        <taxon>Cimicomorpha</taxon>
        <taxon>Miridae</taxon>
        <taxon>Dicyphina</taxon>
        <taxon>Nesidiocoris</taxon>
    </lineage>
</organism>
<sequence>MLFSEQASRHRSGQREDRCDAGVGISGTSMLRCTQIACEKRSSNLGSRGSSGADPT</sequence>
<accession>A0A6H5GEQ9</accession>
<keyword evidence="3" id="KW-1185">Reference proteome</keyword>
<feature type="non-terminal residue" evidence="2">
    <location>
        <position position="56"/>
    </location>
</feature>
<reference evidence="2 3" key="1">
    <citation type="submission" date="2020-02" db="EMBL/GenBank/DDBJ databases">
        <authorList>
            <person name="Ferguson B K."/>
        </authorList>
    </citation>
    <scope>NUCLEOTIDE SEQUENCE [LARGE SCALE GENOMIC DNA]</scope>
</reference>
<evidence type="ECO:0000256" key="1">
    <source>
        <dbReference type="SAM" id="MobiDB-lite"/>
    </source>
</evidence>
<evidence type="ECO:0000313" key="2">
    <source>
        <dbReference type="EMBL" id="CAB0001468.1"/>
    </source>
</evidence>